<organism evidence="1">
    <name type="scientific">marine sediment metagenome</name>
    <dbReference type="NCBI Taxonomy" id="412755"/>
    <lineage>
        <taxon>unclassified sequences</taxon>
        <taxon>metagenomes</taxon>
        <taxon>ecological metagenomes</taxon>
    </lineage>
</organism>
<comment type="caution">
    <text evidence="1">The sequence shown here is derived from an EMBL/GenBank/DDBJ whole genome shotgun (WGS) entry which is preliminary data.</text>
</comment>
<dbReference type="Gene3D" id="3.40.720.10">
    <property type="entry name" value="Alkaline Phosphatase, subunit A"/>
    <property type="match status" value="1"/>
</dbReference>
<reference evidence="1" key="1">
    <citation type="journal article" date="2014" name="Front. Microbiol.">
        <title>High frequency of phylogenetically diverse reductive dehalogenase-homologous genes in deep subseafloor sedimentary metagenomes.</title>
        <authorList>
            <person name="Kawai M."/>
            <person name="Futagami T."/>
            <person name="Toyoda A."/>
            <person name="Takaki Y."/>
            <person name="Nishi S."/>
            <person name="Hori S."/>
            <person name="Arai W."/>
            <person name="Tsubouchi T."/>
            <person name="Morono Y."/>
            <person name="Uchiyama I."/>
            <person name="Ito T."/>
            <person name="Fujiyama A."/>
            <person name="Inagaki F."/>
            <person name="Takami H."/>
        </authorList>
    </citation>
    <scope>NUCLEOTIDE SEQUENCE</scope>
    <source>
        <strain evidence="1">Expedition CK06-06</strain>
    </source>
</reference>
<dbReference type="InterPro" id="IPR017850">
    <property type="entry name" value="Alkaline_phosphatase_core_sf"/>
</dbReference>
<dbReference type="AlphaFoldDB" id="X1CXX7"/>
<sequence>MNTKPNIIIFNVDQWRGDVLGHLGNSAAETPNLDNIIKQDAA</sequence>
<gene>
    <name evidence="1" type="ORF">S01H4_61656</name>
</gene>
<feature type="non-terminal residue" evidence="1">
    <location>
        <position position="42"/>
    </location>
</feature>
<accession>X1CXX7</accession>
<dbReference type="EMBL" id="BART01036610">
    <property type="protein sequence ID" value="GAH12702.1"/>
    <property type="molecule type" value="Genomic_DNA"/>
</dbReference>
<protein>
    <recommendedName>
        <fullName evidence="2">Sulfatase N-terminal domain-containing protein</fullName>
    </recommendedName>
</protein>
<evidence type="ECO:0000313" key="1">
    <source>
        <dbReference type="EMBL" id="GAH12702.1"/>
    </source>
</evidence>
<evidence type="ECO:0008006" key="2">
    <source>
        <dbReference type="Google" id="ProtNLM"/>
    </source>
</evidence>
<proteinExistence type="predicted"/>
<name>X1CXX7_9ZZZZ</name>
<dbReference type="SUPFAM" id="SSF53649">
    <property type="entry name" value="Alkaline phosphatase-like"/>
    <property type="match status" value="1"/>
</dbReference>